<gene>
    <name evidence="2" type="ORF">NU09_0489</name>
</gene>
<feature type="transmembrane region" description="Helical" evidence="1">
    <location>
        <begin position="86"/>
        <end position="109"/>
    </location>
</feature>
<name>A0A444WGC7_9FLAO</name>
<keyword evidence="1" id="KW-1133">Transmembrane helix</keyword>
<dbReference type="OrthoDB" id="1377491at2"/>
<proteinExistence type="predicted"/>
<evidence type="ECO:0000256" key="1">
    <source>
        <dbReference type="SAM" id="Phobius"/>
    </source>
</evidence>
<feature type="transmembrane region" description="Helical" evidence="1">
    <location>
        <begin position="56"/>
        <end position="79"/>
    </location>
</feature>
<dbReference type="Proteomes" id="UP000289775">
    <property type="component" value="Unassembled WGS sequence"/>
</dbReference>
<feature type="transmembrane region" description="Helical" evidence="1">
    <location>
        <begin position="12"/>
        <end position="36"/>
    </location>
</feature>
<feature type="transmembrane region" description="Helical" evidence="1">
    <location>
        <begin position="115"/>
        <end position="133"/>
    </location>
</feature>
<accession>A0A444WGC7</accession>
<sequence>MMDITKPRTFVLSIIAILTVLFLVLISLIIIFNFGMSSFGNYGMNKTVGWAWDINNYAPFIALFALILCLLGYITMWILKFKVSKLTSLINLGSLILALAIGSITMIIMSRLPELILSLTAFIMLLVNFSFGIRAKMYDKKQNLQ</sequence>
<dbReference type="RefSeq" id="WP_129749670.1">
    <property type="nucleotide sequence ID" value="NZ_JUIW01000002.1"/>
</dbReference>
<evidence type="ECO:0000313" key="3">
    <source>
        <dbReference type="Proteomes" id="UP000289775"/>
    </source>
</evidence>
<keyword evidence="1" id="KW-0812">Transmembrane</keyword>
<evidence type="ECO:0000313" key="2">
    <source>
        <dbReference type="EMBL" id="RYJ44855.1"/>
    </source>
</evidence>
<reference evidence="2 3" key="1">
    <citation type="submission" date="2014-12" db="EMBL/GenBank/DDBJ databases">
        <title>Genome sequence of Flavobacterium beibuense RSKm HC5.</title>
        <authorList>
            <person name="Kim J.F."/>
            <person name="Song J.Y."/>
            <person name="Kwak M.-J."/>
            <person name="Lee S.-W."/>
        </authorList>
    </citation>
    <scope>NUCLEOTIDE SEQUENCE [LARGE SCALE GENOMIC DNA]</scope>
    <source>
        <strain evidence="2 3">RSKm HC5</strain>
    </source>
</reference>
<comment type="caution">
    <text evidence="2">The sequence shown here is derived from an EMBL/GenBank/DDBJ whole genome shotgun (WGS) entry which is preliminary data.</text>
</comment>
<keyword evidence="1" id="KW-0472">Membrane</keyword>
<keyword evidence="3" id="KW-1185">Reference proteome</keyword>
<protein>
    <submittedName>
        <fullName evidence="2">Uncharacterized protein</fullName>
    </submittedName>
</protein>
<dbReference type="AlphaFoldDB" id="A0A444WGC7"/>
<dbReference type="EMBL" id="JUIW01000002">
    <property type="protein sequence ID" value="RYJ44855.1"/>
    <property type="molecule type" value="Genomic_DNA"/>
</dbReference>
<organism evidence="2 3">
    <name type="scientific">Flavobacterium beibuense</name>
    <dbReference type="NCBI Taxonomy" id="657326"/>
    <lineage>
        <taxon>Bacteria</taxon>
        <taxon>Pseudomonadati</taxon>
        <taxon>Bacteroidota</taxon>
        <taxon>Flavobacteriia</taxon>
        <taxon>Flavobacteriales</taxon>
        <taxon>Flavobacteriaceae</taxon>
        <taxon>Flavobacterium</taxon>
    </lineage>
</organism>